<evidence type="ECO:0000313" key="2">
    <source>
        <dbReference type="Proteomes" id="UP000001572"/>
    </source>
</evidence>
<gene>
    <name evidence="1" type="ordered locus">Amet_2396</name>
</gene>
<dbReference type="AlphaFoldDB" id="A6TQT2"/>
<dbReference type="RefSeq" id="WP_012063525.1">
    <property type="nucleotide sequence ID" value="NC_009633.1"/>
</dbReference>
<reference evidence="2" key="1">
    <citation type="journal article" date="2016" name="Genome Announc.">
        <title>Complete genome sequence of Alkaliphilus metalliredigens strain QYMF, an alkaliphilic and metal-reducing bacterium isolated from borax-contaminated leachate ponds.</title>
        <authorList>
            <person name="Hwang C."/>
            <person name="Copeland A."/>
            <person name="Lucas S."/>
            <person name="Lapidus A."/>
            <person name="Barry K."/>
            <person name="Detter J.C."/>
            <person name="Glavina Del Rio T."/>
            <person name="Hammon N."/>
            <person name="Israni S."/>
            <person name="Dalin E."/>
            <person name="Tice H."/>
            <person name="Pitluck S."/>
            <person name="Chertkov O."/>
            <person name="Brettin T."/>
            <person name="Bruce D."/>
            <person name="Han C."/>
            <person name="Schmutz J."/>
            <person name="Larimer F."/>
            <person name="Land M.L."/>
            <person name="Hauser L."/>
            <person name="Kyrpides N."/>
            <person name="Mikhailova N."/>
            <person name="Ye Q."/>
            <person name="Zhou J."/>
            <person name="Richardson P."/>
            <person name="Fields M.W."/>
        </authorList>
    </citation>
    <scope>NUCLEOTIDE SEQUENCE [LARGE SCALE GENOMIC DNA]</scope>
    <source>
        <strain evidence="2">QYMF</strain>
    </source>
</reference>
<dbReference type="EMBL" id="CP000724">
    <property type="protein sequence ID" value="ABR48550.1"/>
    <property type="molecule type" value="Genomic_DNA"/>
</dbReference>
<dbReference type="OrthoDB" id="1680473at2"/>
<dbReference type="eggNOG" id="COG5532">
    <property type="taxonomic scope" value="Bacteria"/>
</dbReference>
<evidence type="ECO:0000313" key="1">
    <source>
        <dbReference type="EMBL" id="ABR48550.1"/>
    </source>
</evidence>
<dbReference type="KEGG" id="amt:Amet_2396"/>
<proteinExistence type="predicted"/>
<dbReference type="Pfam" id="PF10065">
    <property type="entry name" value="DUF2303"/>
    <property type="match status" value="1"/>
</dbReference>
<dbReference type="Proteomes" id="UP000001572">
    <property type="component" value="Chromosome"/>
</dbReference>
<organism evidence="1 2">
    <name type="scientific">Alkaliphilus metalliredigens (strain QYMF)</name>
    <dbReference type="NCBI Taxonomy" id="293826"/>
    <lineage>
        <taxon>Bacteria</taxon>
        <taxon>Bacillati</taxon>
        <taxon>Bacillota</taxon>
        <taxon>Clostridia</taxon>
        <taxon>Peptostreptococcales</taxon>
        <taxon>Natronincolaceae</taxon>
        <taxon>Alkaliphilus</taxon>
    </lineage>
</organism>
<dbReference type="STRING" id="293826.Amet_2396"/>
<sequence length="246" mass="28692">MEKATNTTNVKVEVKEGTETLKLIHEPMQTRKIHEWNKRDYDLESLQAVIDLVERKGTLENSMIFYSTSSIRVILDDSIQDRPLDHATYKFQISDELHNWKQVFGQRLKQKELVDFLKRLDDDEVQNREELIMNVRKLQVMTEIKGEYRYDDDGNVSVMYKESNGREGLMALPRYIFITLPILNEGDHKPTLELELELIKPKAEDEKPAIVITCPKLKKHMDDAVKCEIDKLKSALPEHLIIAGRD</sequence>
<dbReference type="HOGENOM" id="CLU_1127239_0_0_9"/>
<accession>A6TQT2</accession>
<protein>
    <submittedName>
        <fullName evidence="1">Uncharacterized protein</fullName>
    </submittedName>
</protein>
<dbReference type="InterPro" id="IPR019276">
    <property type="entry name" value="DUF2303"/>
</dbReference>
<name>A6TQT2_ALKMQ</name>
<keyword evidence="2" id="KW-1185">Reference proteome</keyword>